<proteinExistence type="predicted"/>
<evidence type="ECO:0000313" key="2">
    <source>
        <dbReference type="Proteomes" id="UP001196413"/>
    </source>
</evidence>
<comment type="caution">
    <text evidence="1">The sequence shown here is derived from an EMBL/GenBank/DDBJ whole genome shotgun (WGS) entry which is preliminary data.</text>
</comment>
<organism evidence="1 2">
    <name type="scientific">Parelaphostrongylus tenuis</name>
    <name type="common">Meningeal worm</name>
    <dbReference type="NCBI Taxonomy" id="148309"/>
    <lineage>
        <taxon>Eukaryota</taxon>
        <taxon>Metazoa</taxon>
        <taxon>Ecdysozoa</taxon>
        <taxon>Nematoda</taxon>
        <taxon>Chromadorea</taxon>
        <taxon>Rhabditida</taxon>
        <taxon>Rhabditina</taxon>
        <taxon>Rhabditomorpha</taxon>
        <taxon>Strongyloidea</taxon>
        <taxon>Metastrongylidae</taxon>
        <taxon>Parelaphostrongylus</taxon>
    </lineage>
</organism>
<sequence length="91" mass="10437">MEVLSSSSGIRSLCEKLRVERLLINSEVSSLRELHNAVCDKFLQLGLLSWNNKQHQLLLQRLVSSHTYVTQDNCCAISLKLNSVEFEEAYR</sequence>
<accession>A0AAD5WL77</accession>
<dbReference type="AlphaFoldDB" id="A0AAD5WL77"/>
<evidence type="ECO:0000313" key="1">
    <source>
        <dbReference type="EMBL" id="KAJ1374602.1"/>
    </source>
</evidence>
<dbReference type="Proteomes" id="UP001196413">
    <property type="component" value="Unassembled WGS sequence"/>
</dbReference>
<gene>
    <name evidence="1" type="ORF">KIN20_037318</name>
</gene>
<dbReference type="EMBL" id="JAHQIW010007472">
    <property type="protein sequence ID" value="KAJ1374602.1"/>
    <property type="molecule type" value="Genomic_DNA"/>
</dbReference>
<keyword evidence="2" id="KW-1185">Reference proteome</keyword>
<protein>
    <submittedName>
        <fullName evidence="1">Uncharacterized protein</fullName>
    </submittedName>
</protein>
<reference evidence="1" key="1">
    <citation type="submission" date="2021-06" db="EMBL/GenBank/DDBJ databases">
        <title>Parelaphostrongylus tenuis whole genome reference sequence.</title>
        <authorList>
            <person name="Garwood T.J."/>
            <person name="Larsen P.A."/>
            <person name="Fountain-Jones N.M."/>
            <person name="Garbe J.R."/>
            <person name="Macchietto M.G."/>
            <person name="Kania S.A."/>
            <person name="Gerhold R.W."/>
            <person name="Richards J.E."/>
            <person name="Wolf T.M."/>
        </authorList>
    </citation>
    <scope>NUCLEOTIDE SEQUENCE</scope>
    <source>
        <strain evidence="1">MNPRO001-30</strain>
        <tissue evidence="1">Meninges</tissue>
    </source>
</reference>
<name>A0AAD5WL77_PARTN</name>